<reference evidence="8" key="1">
    <citation type="journal article" date="2019" name="Int. J. Syst. Evol. Microbiol.">
        <title>The Global Catalogue of Microorganisms (GCM) 10K type strain sequencing project: providing services to taxonomists for standard genome sequencing and annotation.</title>
        <authorList>
            <consortium name="The Broad Institute Genomics Platform"/>
            <consortium name="The Broad Institute Genome Sequencing Center for Infectious Disease"/>
            <person name="Wu L."/>
            <person name="Ma J."/>
        </authorList>
    </citation>
    <scope>NUCLEOTIDE SEQUENCE [LARGE SCALE GENOMIC DNA]</scope>
    <source>
        <strain evidence="8">JCM 15900</strain>
    </source>
</reference>
<comment type="caution">
    <text evidence="7">The sequence shown here is derived from an EMBL/GenBank/DDBJ whole genome shotgun (WGS) entry which is preliminary data.</text>
</comment>
<keyword evidence="4 6" id="KW-1133">Transmembrane helix</keyword>
<sequence length="365" mass="38843">MTVSGNPGERILTASKREAGQSTAQQIMRRPVVVHLRQTLDRYGQRLGNQFAAAITYFLVLALIPTLMFAFSALGFFLDVVRPELMDAVSAQIAEYGGDEQVVALLQSFLTGWRGASIVAVVSALYTAQGFIGNLKDAVRSQLDAHGVQKDQDGIVPRIVNNTVALLGILVGVALAIALNVVSSSLRSTIVTWLDLPGWMDPVFQIVPVIATAAACWLIFLLIFTLLPASPVPMRTKAMGALFGGLALTVLLRLATLLIDLFSGSPTAALFGPVIAIMLSMNVFARIILMVAAWMGTADDTPVFARIASVTDNGTARTAATGPAVRRESAGQTLGALLAAAGLIAATLLGFNRFQNRRSPRRRTP</sequence>
<feature type="transmembrane region" description="Helical" evidence="6">
    <location>
        <begin position="51"/>
        <end position="78"/>
    </location>
</feature>
<evidence type="ECO:0000256" key="3">
    <source>
        <dbReference type="ARBA" id="ARBA00022692"/>
    </source>
</evidence>
<evidence type="ECO:0000256" key="2">
    <source>
        <dbReference type="ARBA" id="ARBA00022475"/>
    </source>
</evidence>
<comment type="subcellular location">
    <subcellularLocation>
        <location evidence="1">Cell membrane</location>
        <topology evidence="1">Multi-pass membrane protein</topology>
    </subcellularLocation>
</comment>
<proteinExistence type="predicted"/>
<feature type="transmembrane region" description="Helical" evidence="6">
    <location>
        <begin position="203"/>
        <end position="227"/>
    </location>
</feature>
<feature type="transmembrane region" description="Helical" evidence="6">
    <location>
        <begin position="164"/>
        <end position="182"/>
    </location>
</feature>
<name>A0ABP5HZA3_9MICO</name>
<keyword evidence="8" id="KW-1185">Reference proteome</keyword>
<evidence type="ECO:0000256" key="1">
    <source>
        <dbReference type="ARBA" id="ARBA00004651"/>
    </source>
</evidence>
<gene>
    <name evidence="7" type="primary">yhjD</name>
    <name evidence="7" type="ORF">GCM10009823_07100</name>
</gene>
<dbReference type="InterPro" id="IPR017039">
    <property type="entry name" value="Virul_fac_BrkB"/>
</dbReference>
<dbReference type="Pfam" id="PF03631">
    <property type="entry name" value="Virul_fac_BrkB"/>
    <property type="match status" value="1"/>
</dbReference>
<organism evidence="7 8">
    <name type="scientific">Brevibacterium salitolerans</name>
    <dbReference type="NCBI Taxonomy" id="1403566"/>
    <lineage>
        <taxon>Bacteria</taxon>
        <taxon>Bacillati</taxon>
        <taxon>Actinomycetota</taxon>
        <taxon>Actinomycetes</taxon>
        <taxon>Micrococcales</taxon>
        <taxon>Brevibacteriaceae</taxon>
        <taxon>Brevibacterium</taxon>
    </lineage>
</organism>
<dbReference type="PANTHER" id="PTHR30213">
    <property type="entry name" value="INNER MEMBRANE PROTEIN YHJD"/>
    <property type="match status" value="1"/>
</dbReference>
<evidence type="ECO:0000256" key="5">
    <source>
        <dbReference type="ARBA" id="ARBA00023136"/>
    </source>
</evidence>
<evidence type="ECO:0000313" key="8">
    <source>
        <dbReference type="Proteomes" id="UP001500984"/>
    </source>
</evidence>
<evidence type="ECO:0000313" key="7">
    <source>
        <dbReference type="EMBL" id="GAA2090559.1"/>
    </source>
</evidence>
<feature type="transmembrane region" description="Helical" evidence="6">
    <location>
        <begin position="239"/>
        <end position="262"/>
    </location>
</feature>
<feature type="transmembrane region" description="Helical" evidence="6">
    <location>
        <begin position="334"/>
        <end position="354"/>
    </location>
</feature>
<keyword evidence="2" id="KW-1003">Cell membrane</keyword>
<evidence type="ECO:0000256" key="6">
    <source>
        <dbReference type="SAM" id="Phobius"/>
    </source>
</evidence>
<keyword evidence="3 6" id="KW-0812">Transmembrane</keyword>
<evidence type="ECO:0000256" key="4">
    <source>
        <dbReference type="ARBA" id="ARBA00022989"/>
    </source>
</evidence>
<dbReference type="Proteomes" id="UP001500984">
    <property type="component" value="Unassembled WGS sequence"/>
</dbReference>
<dbReference type="EMBL" id="BAAAPZ010000002">
    <property type="protein sequence ID" value="GAA2090559.1"/>
    <property type="molecule type" value="Genomic_DNA"/>
</dbReference>
<dbReference type="RefSeq" id="WP_291794686.1">
    <property type="nucleotide sequence ID" value="NZ_BAAAPZ010000002.1"/>
</dbReference>
<dbReference type="PANTHER" id="PTHR30213:SF1">
    <property type="entry name" value="INNER MEMBRANE PROTEIN YHJD"/>
    <property type="match status" value="1"/>
</dbReference>
<keyword evidence="5 6" id="KW-0472">Membrane</keyword>
<feature type="transmembrane region" description="Helical" evidence="6">
    <location>
        <begin position="274"/>
        <end position="295"/>
    </location>
</feature>
<accession>A0ABP5HZA3</accession>
<protein>
    <submittedName>
        <fullName evidence="7">Inner membrane protein YhjD</fullName>
    </submittedName>
</protein>